<evidence type="ECO:0000256" key="2">
    <source>
        <dbReference type="ARBA" id="ARBA00006676"/>
    </source>
</evidence>
<name>A0A8J5CGH0_CHIOP</name>
<dbReference type="AlphaFoldDB" id="A0A8J5CGH0"/>
<keyword evidence="9" id="KW-1185">Reference proteome</keyword>
<comment type="caution">
    <text evidence="8">The sequence shown here is derived from an EMBL/GenBank/DDBJ whole genome shotgun (WGS) entry which is preliminary data.</text>
</comment>
<evidence type="ECO:0000259" key="7">
    <source>
        <dbReference type="Pfam" id="PF00962"/>
    </source>
</evidence>
<protein>
    <recommendedName>
        <fullName evidence="3">adenosine deaminase</fullName>
        <ecNumber evidence="3">3.5.4.4</ecNumber>
    </recommendedName>
</protein>
<comment type="similarity">
    <text evidence="2">Belongs to the metallo-dependent hydrolases superfamily. Adenosine and AMP deaminases family.</text>
</comment>
<dbReference type="GO" id="GO:0046872">
    <property type="term" value="F:metal ion binding"/>
    <property type="evidence" value="ECO:0007669"/>
    <property type="project" value="UniProtKB-KW"/>
</dbReference>
<dbReference type="Pfam" id="PF00962">
    <property type="entry name" value="A_deaminase"/>
    <property type="match status" value="1"/>
</dbReference>
<dbReference type="PANTHER" id="PTHR11409">
    <property type="entry name" value="ADENOSINE DEAMINASE"/>
    <property type="match status" value="1"/>
</dbReference>
<accession>A0A8J5CGH0</accession>
<sequence>MIFNEPLKRRPKSRVELHVHLDGALRHETLWEVMRATTSTSAEKAFHSVAVAQVKARWPVAVWILGTLRRRSPDTTVLVVRSDLIHGIPSPARQKGLPLPGNGSLSDLKEALKVQQPRDLTHYLQALTIYLPAIVGDTALIERMAYEFIEDQARDCVAYCEVRFPPHSLLPSHNLTPSEEETHLNGSVNGAMGEKQYYLFVYLTIWYF</sequence>
<dbReference type="Proteomes" id="UP000770661">
    <property type="component" value="Unassembled WGS sequence"/>
</dbReference>
<dbReference type="InterPro" id="IPR032466">
    <property type="entry name" value="Metal_Hydrolase"/>
</dbReference>
<proteinExistence type="inferred from homology"/>
<keyword evidence="5" id="KW-0378">Hydrolase</keyword>
<dbReference type="EMBL" id="JACEEZ010022443">
    <property type="protein sequence ID" value="KAG0712426.1"/>
    <property type="molecule type" value="Genomic_DNA"/>
</dbReference>
<dbReference type="OrthoDB" id="272271at2759"/>
<gene>
    <name evidence="8" type="primary">ada_0</name>
    <name evidence="8" type="ORF">GWK47_018487</name>
</gene>
<dbReference type="GO" id="GO:0043103">
    <property type="term" value="P:hypoxanthine salvage"/>
    <property type="evidence" value="ECO:0007669"/>
    <property type="project" value="TreeGrafter"/>
</dbReference>
<dbReference type="InterPro" id="IPR006330">
    <property type="entry name" value="Ado/ade_deaminase"/>
</dbReference>
<evidence type="ECO:0000256" key="5">
    <source>
        <dbReference type="ARBA" id="ARBA00022801"/>
    </source>
</evidence>
<dbReference type="GO" id="GO:0004000">
    <property type="term" value="F:adenosine deaminase activity"/>
    <property type="evidence" value="ECO:0007669"/>
    <property type="project" value="TreeGrafter"/>
</dbReference>
<evidence type="ECO:0000256" key="1">
    <source>
        <dbReference type="ARBA" id="ARBA00001947"/>
    </source>
</evidence>
<dbReference type="EC" id="3.5.4.4" evidence="3"/>
<evidence type="ECO:0000313" key="9">
    <source>
        <dbReference type="Proteomes" id="UP000770661"/>
    </source>
</evidence>
<dbReference type="GO" id="GO:0009897">
    <property type="term" value="C:external side of plasma membrane"/>
    <property type="evidence" value="ECO:0007669"/>
    <property type="project" value="TreeGrafter"/>
</dbReference>
<dbReference type="GO" id="GO:0046103">
    <property type="term" value="P:inosine biosynthetic process"/>
    <property type="evidence" value="ECO:0007669"/>
    <property type="project" value="TreeGrafter"/>
</dbReference>
<feature type="domain" description="Adenosine deaminase" evidence="7">
    <location>
        <begin position="92"/>
        <end position="178"/>
    </location>
</feature>
<dbReference type="GO" id="GO:0005829">
    <property type="term" value="C:cytosol"/>
    <property type="evidence" value="ECO:0007669"/>
    <property type="project" value="TreeGrafter"/>
</dbReference>
<evidence type="ECO:0000313" key="8">
    <source>
        <dbReference type="EMBL" id="KAG0712426.1"/>
    </source>
</evidence>
<dbReference type="InterPro" id="IPR001365">
    <property type="entry name" value="A_deaminase_dom"/>
</dbReference>
<evidence type="ECO:0000256" key="6">
    <source>
        <dbReference type="ARBA" id="ARBA00022833"/>
    </source>
</evidence>
<dbReference type="SUPFAM" id="SSF51556">
    <property type="entry name" value="Metallo-dependent hydrolases"/>
    <property type="match status" value="1"/>
</dbReference>
<reference evidence="8" key="1">
    <citation type="submission" date="2020-07" db="EMBL/GenBank/DDBJ databases">
        <title>The High-quality genome of the commercially important snow crab, Chionoecetes opilio.</title>
        <authorList>
            <person name="Jeong J.-H."/>
            <person name="Ryu S."/>
        </authorList>
    </citation>
    <scope>NUCLEOTIDE SEQUENCE</scope>
    <source>
        <strain evidence="8">MADBK_172401_WGS</strain>
        <tissue evidence="8">Digestive gland</tissue>
    </source>
</reference>
<dbReference type="PANTHER" id="PTHR11409:SF43">
    <property type="entry name" value="ADENOSINE DEAMINASE"/>
    <property type="match status" value="1"/>
</dbReference>
<comment type="cofactor">
    <cofactor evidence="1">
        <name>Zn(2+)</name>
        <dbReference type="ChEBI" id="CHEBI:29105"/>
    </cofactor>
</comment>
<keyword evidence="6" id="KW-0862">Zinc</keyword>
<evidence type="ECO:0000256" key="3">
    <source>
        <dbReference type="ARBA" id="ARBA00012784"/>
    </source>
</evidence>
<evidence type="ECO:0000256" key="4">
    <source>
        <dbReference type="ARBA" id="ARBA00022723"/>
    </source>
</evidence>
<dbReference type="Gene3D" id="3.20.20.140">
    <property type="entry name" value="Metal-dependent hydrolases"/>
    <property type="match status" value="1"/>
</dbReference>
<keyword evidence="4" id="KW-0479">Metal-binding</keyword>
<organism evidence="8 9">
    <name type="scientific">Chionoecetes opilio</name>
    <name type="common">Atlantic snow crab</name>
    <name type="synonym">Cancer opilio</name>
    <dbReference type="NCBI Taxonomy" id="41210"/>
    <lineage>
        <taxon>Eukaryota</taxon>
        <taxon>Metazoa</taxon>
        <taxon>Ecdysozoa</taxon>
        <taxon>Arthropoda</taxon>
        <taxon>Crustacea</taxon>
        <taxon>Multicrustacea</taxon>
        <taxon>Malacostraca</taxon>
        <taxon>Eumalacostraca</taxon>
        <taxon>Eucarida</taxon>
        <taxon>Decapoda</taxon>
        <taxon>Pleocyemata</taxon>
        <taxon>Brachyura</taxon>
        <taxon>Eubrachyura</taxon>
        <taxon>Majoidea</taxon>
        <taxon>Majidae</taxon>
        <taxon>Chionoecetes</taxon>
    </lineage>
</organism>
<dbReference type="GO" id="GO:0060169">
    <property type="term" value="P:negative regulation of adenosine receptor signaling pathway"/>
    <property type="evidence" value="ECO:0007669"/>
    <property type="project" value="TreeGrafter"/>
</dbReference>
<dbReference type="GO" id="GO:0006154">
    <property type="term" value="P:adenosine catabolic process"/>
    <property type="evidence" value="ECO:0007669"/>
    <property type="project" value="TreeGrafter"/>
</dbReference>